<evidence type="ECO:0000313" key="13">
    <source>
        <dbReference type="Proteomes" id="UP000002282"/>
    </source>
</evidence>
<accession>A0A0R1E1H5</accession>
<dbReference type="SMR" id="A0A0R1E1H5"/>
<feature type="compositionally biased region" description="Basic residues" evidence="9">
    <location>
        <begin position="92"/>
        <end position="101"/>
    </location>
</feature>
<dbReference type="Gene3D" id="1.20.1070.10">
    <property type="entry name" value="Rhodopsin 7-helix transmembrane proteins"/>
    <property type="match status" value="1"/>
</dbReference>
<keyword evidence="7" id="KW-0675">Receptor</keyword>
<proteinExistence type="inferred from homology"/>
<dbReference type="Pfam" id="PF00001">
    <property type="entry name" value="7tm_1"/>
    <property type="match status" value="1"/>
</dbReference>
<comment type="similarity">
    <text evidence="2">Belongs to the G-protein coupled receptor 1 family.</text>
</comment>
<dbReference type="SUPFAM" id="SSF81321">
    <property type="entry name" value="Family A G protein-coupled receptor-like"/>
    <property type="match status" value="1"/>
</dbReference>
<evidence type="ECO:0000256" key="1">
    <source>
        <dbReference type="ARBA" id="ARBA00004141"/>
    </source>
</evidence>
<dbReference type="GO" id="GO:0016020">
    <property type="term" value="C:membrane"/>
    <property type="evidence" value="ECO:0007669"/>
    <property type="project" value="UniProtKB-SubCell"/>
</dbReference>
<reference evidence="12 13" key="2">
    <citation type="journal article" date="2007" name="PLoS Biol.">
        <title>Principles of genome evolution in the Drosophila melanogaster species group.</title>
        <authorList>
            <person name="Ranz J.M."/>
            <person name="Maurin D."/>
            <person name="Chan Y.S."/>
            <person name="von Grotthuss M."/>
            <person name="Hillier L.W."/>
            <person name="Roote J."/>
            <person name="Ashburner M."/>
            <person name="Bergman C.M."/>
        </authorList>
    </citation>
    <scope>NUCLEOTIDE SEQUENCE [LARGE SCALE GENOMIC DNA]</scope>
    <source>
        <strain evidence="13">Tai18E2 / Tucson 14021-0261.01</strain>
    </source>
</reference>
<feature type="region of interest" description="Disordered" evidence="9">
    <location>
        <begin position="61"/>
        <end position="118"/>
    </location>
</feature>
<dbReference type="PRINTS" id="PR01012">
    <property type="entry name" value="NRPEPTIDEYR"/>
</dbReference>
<dbReference type="OrthoDB" id="5975505at2759"/>
<dbReference type="PANTHER" id="PTHR24235">
    <property type="entry name" value="NEUROPEPTIDE Y RECEPTOR"/>
    <property type="match status" value="1"/>
</dbReference>
<keyword evidence="8" id="KW-0807">Transducer</keyword>
<dbReference type="AlphaFoldDB" id="A0A0R1E1H5"/>
<keyword evidence="4 10" id="KW-1133">Transmembrane helix</keyword>
<dbReference type="EMBL" id="CM000160">
    <property type="protein sequence ID" value="KRK03017.1"/>
    <property type="molecule type" value="Genomic_DNA"/>
</dbReference>
<evidence type="ECO:0000256" key="2">
    <source>
        <dbReference type="ARBA" id="ARBA00010663"/>
    </source>
</evidence>
<reference evidence="12 13" key="1">
    <citation type="journal article" date="2007" name="Nature">
        <title>Evolution of genes and genomes on the Drosophila phylogeny.</title>
        <authorList>
            <consortium name="Drosophila 12 Genomes Consortium"/>
            <person name="Clark A.G."/>
            <person name="Eisen M.B."/>
            <person name="Smith D.R."/>
            <person name="Bergman C.M."/>
            <person name="Oliver B."/>
            <person name="Markow T.A."/>
            <person name="Kaufman T.C."/>
            <person name="Kellis M."/>
            <person name="Gelbart W."/>
            <person name="Iyer V.N."/>
            <person name="Pollard D.A."/>
            <person name="Sackton T.B."/>
            <person name="Larracuente A.M."/>
            <person name="Singh N.D."/>
            <person name="Abad J.P."/>
            <person name="Abt D.N."/>
            <person name="Adryan B."/>
            <person name="Aguade M."/>
            <person name="Akashi H."/>
            <person name="Anderson W.W."/>
            <person name="Aquadro C.F."/>
            <person name="Ardell D.H."/>
            <person name="Arguello R."/>
            <person name="Artieri C.G."/>
            <person name="Barbash D.A."/>
            <person name="Barker D."/>
            <person name="Barsanti P."/>
            <person name="Batterham P."/>
            <person name="Batzoglou S."/>
            <person name="Begun D."/>
            <person name="Bhutkar A."/>
            <person name="Blanco E."/>
            <person name="Bosak S.A."/>
            <person name="Bradley R.K."/>
            <person name="Brand A.D."/>
            <person name="Brent M.R."/>
            <person name="Brooks A.N."/>
            <person name="Brown R.H."/>
            <person name="Butlin R.K."/>
            <person name="Caggese C."/>
            <person name="Calvi B.R."/>
            <person name="Bernardo de Carvalho A."/>
            <person name="Caspi A."/>
            <person name="Castrezana S."/>
            <person name="Celniker S.E."/>
            <person name="Chang J.L."/>
            <person name="Chapple C."/>
            <person name="Chatterji S."/>
            <person name="Chinwalla A."/>
            <person name="Civetta A."/>
            <person name="Clifton S.W."/>
            <person name="Comeron J.M."/>
            <person name="Costello J.C."/>
            <person name="Coyne J.A."/>
            <person name="Daub J."/>
            <person name="David R.G."/>
            <person name="Delcher A.L."/>
            <person name="Delehaunty K."/>
            <person name="Do C.B."/>
            <person name="Ebling H."/>
            <person name="Edwards K."/>
            <person name="Eickbush T."/>
            <person name="Evans J.D."/>
            <person name="Filipski A."/>
            <person name="Findeiss S."/>
            <person name="Freyhult E."/>
            <person name="Fulton L."/>
            <person name="Fulton R."/>
            <person name="Garcia A.C."/>
            <person name="Gardiner A."/>
            <person name="Garfield D.A."/>
            <person name="Garvin B.E."/>
            <person name="Gibson G."/>
            <person name="Gilbert D."/>
            <person name="Gnerre S."/>
            <person name="Godfrey J."/>
            <person name="Good R."/>
            <person name="Gotea V."/>
            <person name="Gravely B."/>
            <person name="Greenberg A.J."/>
            <person name="Griffiths-Jones S."/>
            <person name="Gross S."/>
            <person name="Guigo R."/>
            <person name="Gustafson E.A."/>
            <person name="Haerty W."/>
            <person name="Hahn M.W."/>
            <person name="Halligan D.L."/>
            <person name="Halpern A.L."/>
            <person name="Halter G.M."/>
            <person name="Han M.V."/>
            <person name="Heger A."/>
            <person name="Hillier L."/>
            <person name="Hinrichs A.S."/>
            <person name="Holmes I."/>
            <person name="Hoskins R.A."/>
            <person name="Hubisz M.J."/>
            <person name="Hultmark D."/>
            <person name="Huntley M.A."/>
            <person name="Jaffe D.B."/>
            <person name="Jagadeeshan S."/>
            <person name="Jeck W.R."/>
            <person name="Johnson J."/>
            <person name="Jones C.D."/>
            <person name="Jordan W.C."/>
            <person name="Karpen G.H."/>
            <person name="Kataoka E."/>
            <person name="Keightley P.D."/>
            <person name="Kheradpour P."/>
            <person name="Kirkness E.F."/>
            <person name="Koerich L.B."/>
            <person name="Kristiansen K."/>
            <person name="Kudrna D."/>
            <person name="Kulathinal R.J."/>
            <person name="Kumar S."/>
            <person name="Kwok R."/>
            <person name="Lander E."/>
            <person name="Langley C.H."/>
            <person name="Lapoint R."/>
            <person name="Lazzaro B.P."/>
            <person name="Lee S.J."/>
            <person name="Levesque L."/>
            <person name="Li R."/>
            <person name="Lin C.F."/>
            <person name="Lin M.F."/>
            <person name="Lindblad-Toh K."/>
            <person name="Llopart A."/>
            <person name="Long M."/>
            <person name="Low L."/>
            <person name="Lozovsky E."/>
            <person name="Lu J."/>
            <person name="Luo M."/>
            <person name="Machado C.A."/>
            <person name="Makalowski W."/>
            <person name="Marzo M."/>
            <person name="Matsuda M."/>
            <person name="Matzkin L."/>
            <person name="McAllister B."/>
            <person name="McBride C.S."/>
            <person name="McKernan B."/>
            <person name="McKernan K."/>
            <person name="Mendez-Lago M."/>
            <person name="Minx P."/>
            <person name="Mollenhauer M.U."/>
            <person name="Montooth K."/>
            <person name="Mount S.M."/>
            <person name="Mu X."/>
            <person name="Myers E."/>
            <person name="Negre B."/>
            <person name="Newfeld S."/>
            <person name="Nielsen R."/>
            <person name="Noor M.A."/>
            <person name="O'Grady P."/>
            <person name="Pachter L."/>
            <person name="Papaceit M."/>
            <person name="Parisi M.J."/>
            <person name="Parisi M."/>
            <person name="Parts L."/>
            <person name="Pedersen J.S."/>
            <person name="Pesole G."/>
            <person name="Phillippy A.M."/>
            <person name="Ponting C.P."/>
            <person name="Pop M."/>
            <person name="Porcelli D."/>
            <person name="Powell J.R."/>
            <person name="Prohaska S."/>
            <person name="Pruitt K."/>
            <person name="Puig M."/>
            <person name="Quesneville H."/>
            <person name="Ram K.R."/>
            <person name="Rand D."/>
            <person name="Rasmussen M.D."/>
            <person name="Reed L.K."/>
            <person name="Reenan R."/>
            <person name="Reily A."/>
            <person name="Remington K.A."/>
            <person name="Rieger T.T."/>
            <person name="Ritchie M.G."/>
            <person name="Robin C."/>
            <person name="Rogers Y.H."/>
            <person name="Rohde C."/>
            <person name="Rozas J."/>
            <person name="Rubenfield M.J."/>
            <person name="Ruiz A."/>
            <person name="Russo S."/>
            <person name="Salzberg S.L."/>
            <person name="Sanchez-Gracia A."/>
            <person name="Saranga D.J."/>
            <person name="Sato H."/>
            <person name="Schaeffer S.W."/>
            <person name="Schatz M.C."/>
            <person name="Schlenke T."/>
            <person name="Schwartz R."/>
            <person name="Segarra C."/>
            <person name="Singh R.S."/>
            <person name="Sirot L."/>
            <person name="Sirota M."/>
            <person name="Sisneros N.B."/>
            <person name="Smith C.D."/>
            <person name="Smith T.F."/>
            <person name="Spieth J."/>
            <person name="Stage D.E."/>
            <person name="Stark A."/>
            <person name="Stephan W."/>
            <person name="Strausberg R.L."/>
            <person name="Strempel S."/>
            <person name="Sturgill D."/>
            <person name="Sutton G."/>
            <person name="Sutton G.G."/>
            <person name="Tao W."/>
            <person name="Teichmann S."/>
            <person name="Tobari Y.N."/>
            <person name="Tomimura Y."/>
            <person name="Tsolas J.M."/>
            <person name="Valente V.L."/>
            <person name="Venter E."/>
            <person name="Venter J.C."/>
            <person name="Vicario S."/>
            <person name="Vieira F.G."/>
            <person name="Vilella A.J."/>
            <person name="Villasante A."/>
            <person name="Walenz B."/>
            <person name="Wang J."/>
            <person name="Wasserman M."/>
            <person name="Watts T."/>
            <person name="Wilson D."/>
            <person name="Wilson R.K."/>
            <person name="Wing R.A."/>
            <person name="Wolfner M.F."/>
            <person name="Wong A."/>
            <person name="Wong G.K."/>
            <person name="Wu C.I."/>
            <person name="Wu G."/>
            <person name="Yamamoto D."/>
            <person name="Yang H.P."/>
            <person name="Yang S.P."/>
            <person name="Yorke J.A."/>
            <person name="Yoshida K."/>
            <person name="Zdobnov E."/>
            <person name="Zhang P."/>
            <person name="Zhang Y."/>
            <person name="Zimin A.V."/>
            <person name="Baldwin J."/>
            <person name="Abdouelleil A."/>
            <person name="Abdulkadir J."/>
            <person name="Abebe A."/>
            <person name="Abera B."/>
            <person name="Abreu J."/>
            <person name="Acer S.C."/>
            <person name="Aftuck L."/>
            <person name="Alexander A."/>
            <person name="An P."/>
            <person name="Anderson E."/>
            <person name="Anderson S."/>
            <person name="Arachi H."/>
            <person name="Azer M."/>
            <person name="Bachantsang P."/>
            <person name="Barry A."/>
            <person name="Bayul T."/>
            <person name="Berlin A."/>
            <person name="Bessette D."/>
            <person name="Bloom T."/>
            <person name="Blye J."/>
            <person name="Boguslavskiy L."/>
            <person name="Bonnet C."/>
            <person name="Boukhgalter B."/>
            <person name="Bourzgui I."/>
            <person name="Brown A."/>
            <person name="Cahill P."/>
            <person name="Channer S."/>
            <person name="Cheshatsang Y."/>
            <person name="Chuda L."/>
            <person name="Citroen M."/>
            <person name="Collymore A."/>
            <person name="Cooke P."/>
            <person name="Costello M."/>
            <person name="D'Aco K."/>
            <person name="Daza R."/>
            <person name="De Haan G."/>
            <person name="DeGray S."/>
            <person name="DeMaso C."/>
            <person name="Dhargay N."/>
            <person name="Dooley K."/>
            <person name="Dooley E."/>
            <person name="Doricent M."/>
            <person name="Dorje P."/>
            <person name="Dorjee K."/>
            <person name="Dupes A."/>
            <person name="Elong R."/>
            <person name="Falk J."/>
            <person name="Farina A."/>
            <person name="Faro S."/>
            <person name="Ferguson D."/>
            <person name="Fisher S."/>
            <person name="Foley C.D."/>
            <person name="Franke A."/>
            <person name="Friedrich D."/>
            <person name="Gadbois L."/>
            <person name="Gearin G."/>
            <person name="Gearin C.R."/>
            <person name="Giannoukos G."/>
            <person name="Goode T."/>
            <person name="Graham J."/>
            <person name="Grandbois E."/>
            <person name="Grewal S."/>
            <person name="Gyaltsen K."/>
            <person name="Hafez N."/>
            <person name="Hagos B."/>
            <person name="Hall J."/>
            <person name="Henson C."/>
            <person name="Hollinger A."/>
            <person name="Honan T."/>
            <person name="Huard M.D."/>
            <person name="Hughes L."/>
            <person name="Hurhula B."/>
            <person name="Husby M.E."/>
            <person name="Kamat A."/>
            <person name="Kanga B."/>
            <person name="Kashin S."/>
            <person name="Khazanovich D."/>
            <person name="Kisner P."/>
            <person name="Lance K."/>
            <person name="Lara M."/>
            <person name="Lee W."/>
            <person name="Lennon N."/>
            <person name="Letendre F."/>
            <person name="LeVine R."/>
            <person name="Lipovsky A."/>
            <person name="Liu X."/>
            <person name="Liu J."/>
            <person name="Liu S."/>
            <person name="Lokyitsang T."/>
            <person name="Lokyitsang Y."/>
            <person name="Lubonja R."/>
            <person name="Lui A."/>
            <person name="MacDonald P."/>
            <person name="Magnisalis V."/>
            <person name="Maru K."/>
            <person name="Matthews C."/>
            <person name="McCusker W."/>
            <person name="McDonough S."/>
            <person name="Mehta T."/>
            <person name="Meldrim J."/>
            <person name="Meneus L."/>
            <person name="Mihai O."/>
            <person name="Mihalev A."/>
            <person name="Mihova T."/>
            <person name="Mittelman R."/>
            <person name="Mlenga V."/>
            <person name="Montmayeur A."/>
            <person name="Mulrain L."/>
            <person name="Navidi A."/>
            <person name="Naylor J."/>
            <person name="Negash T."/>
            <person name="Nguyen T."/>
            <person name="Nguyen N."/>
            <person name="Nicol R."/>
            <person name="Norbu C."/>
            <person name="Norbu N."/>
            <person name="Novod N."/>
            <person name="O'Neill B."/>
            <person name="Osman S."/>
            <person name="Markiewicz E."/>
            <person name="Oyono O.L."/>
            <person name="Patti C."/>
            <person name="Phunkhang P."/>
            <person name="Pierre F."/>
            <person name="Priest M."/>
            <person name="Raghuraman S."/>
            <person name="Rege F."/>
            <person name="Reyes R."/>
            <person name="Rise C."/>
            <person name="Rogov P."/>
            <person name="Ross K."/>
            <person name="Ryan E."/>
            <person name="Settipalli S."/>
            <person name="Shea T."/>
            <person name="Sherpa N."/>
            <person name="Shi L."/>
            <person name="Shih D."/>
            <person name="Sparrow T."/>
            <person name="Spaulding J."/>
            <person name="Stalker J."/>
            <person name="Stange-Thomann N."/>
            <person name="Stavropoulos S."/>
            <person name="Stone C."/>
            <person name="Strader C."/>
            <person name="Tesfaye S."/>
            <person name="Thomson T."/>
            <person name="Thoulutsang Y."/>
            <person name="Thoulutsang D."/>
            <person name="Topham K."/>
            <person name="Topping I."/>
            <person name="Tsamla T."/>
            <person name="Vassiliev H."/>
            <person name="Vo A."/>
            <person name="Wangchuk T."/>
            <person name="Wangdi T."/>
            <person name="Weiand M."/>
            <person name="Wilkinson J."/>
            <person name="Wilson A."/>
            <person name="Yadav S."/>
            <person name="Young G."/>
            <person name="Yu Q."/>
            <person name="Zembek L."/>
            <person name="Zhong D."/>
            <person name="Zimmer A."/>
            <person name="Zwirko Z."/>
            <person name="Jaffe D.B."/>
            <person name="Alvarez P."/>
            <person name="Brockman W."/>
            <person name="Butler J."/>
            <person name="Chin C."/>
            <person name="Gnerre S."/>
            <person name="Grabherr M."/>
            <person name="Kleber M."/>
            <person name="Mauceli E."/>
            <person name="MacCallum I."/>
        </authorList>
    </citation>
    <scope>NUCLEOTIDE SEQUENCE [LARGE SCALE GENOMIC DNA]</scope>
    <source>
        <strain evidence="13">Tai18E2 / Tucson 14021-0261.01</strain>
    </source>
</reference>
<dbReference type="PANTHER" id="PTHR24235:SF29">
    <property type="entry name" value="GH23382P"/>
    <property type="match status" value="1"/>
</dbReference>
<feature type="transmembrane region" description="Helical" evidence="10">
    <location>
        <begin position="337"/>
        <end position="362"/>
    </location>
</feature>
<evidence type="ECO:0000256" key="10">
    <source>
        <dbReference type="SAM" id="Phobius"/>
    </source>
</evidence>
<evidence type="ECO:0000256" key="5">
    <source>
        <dbReference type="ARBA" id="ARBA00023040"/>
    </source>
</evidence>
<feature type="transmembrane region" description="Helical" evidence="10">
    <location>
        <begin position="374"/>
        <end position="395"/>
    </location>
</feature>
<dbReference type="PRINTS" id="PR00237">
    <property type="entry name" value="GPCRRHODOPSN"/>
</dbReference>
<organism evidence="12 13">
    <name type="scientific">Drosophila yakuba</name>
    <name type="common">Fruit fly</name>
    <dbReference type="NCBI Taxonomy" id="7245"/>
    <lineage>
        <taxon>Eukaryota</taxon>
        <taxon>Metazoa</taxon>
        <taxon>Ecdysozoa</taxon>
        <taxon>Arthropoda</taxon>
        <taxon>Hexapoda</taxon>
        <taxon>Insecta</taxon>
        <taxon>Pterygota</taxon>
        <taxon>Neoptera</taxon>
        <taxon>Endopterygota</taxon>
        <taxon>Diptera</taxon>
        <taxon>Brachycera</taxon>
        <taxon>Muscomorpha</taxon>
        <taxon>Ephydroidea</taxon>
        <taxon>Drosophilidae</taxon>
        <taxon>Drosophila</taxon>
        <taxon>Sophophora</taxon>
    </lineage>
</organism>
<keyword evidence="5" id="KW-0297">G-protein coupled receptor</keyword>
<keyword evidence="3 10" id="KW-0812">Transmembrane</keyword>
<protein>
    <recommendedName>
        <fullName evidence="11">G-protein coupled receptors family 1 profile domain-containing protein</fullName>
    </recommendedName>
</protein>
<dbReference type="PROSITE" id="PS50262">
    <property type="entry name" value="G_PROTEIN_RECEP_F1_2"/>
    <property type="match status" value="1"/>
</dbReference>
<evidence type="ECO:0000256" key="6">
    <source>
        <dbReference type="ARBA" id="ARBA00023136"/>
    </source>
</evidence>
<name>A0A0R1E1H5_DROYA</name>
<feature type="transmembrane region" description="Helical" evidence="10">
    <location>
        <begin position="304"/>
        <end position="325"/>
    </location>
</feature>
<comment type="subcellular location">
    <subcellularLocation>
        <location evidence="1">Membrane</location>
        <topology evidence="1">Multi-pass membrane protein</topology>
    </subcellularLocation>
</comment>
<evidence type="ECO:0000256" key="7">
    <source>
        <dbReference type="ARBA" id="ARBA00023170"/>
    </source>
</evidence>
<dbReference type="GO" id="GO:0004983">
    <property type="term" value="F:neuropeptide Y receptor activity"/>
    <property type="evidence" value="ECO:0007669"/>
    <property type="project" value="InterPro"/>
</dbReference>
<keyword evidence="13" id="KW-1185">Reference proteome</keyword>
<sequence length="429" mass="45422">MTISTAHDPRYRTTETTTRSVNLSSVHVLKLIYPGECLFVLALAHLHLQTFSKITEIRDTTTDSDSESEAPVKVPSAQSRRPNDLMMAASGRIRKRKHKSHTSGDVPTTTTSVPMPISTTAPGKTVAETMEEAALAGDYNNFTHNFVDFQNLLSFNELNGTSSSGGGGGVGGSSAISSLSASSAIKLNNGAITDTLLGTVLTTATATVAPAASSLLATLAATTTASARGSLAGKSLAIADATSSTYYSNLLNLSPATTSLISAAAATKSYNDSALRWEQLDGNVDFGFDPLYRHSLAMSMVYCVAYIVVFLVGLIGNSFVIAVVLRAPRMRTVTNYFIVNLAIADILVIVFCLPATLIGNIFVPWMLGWLMCKFVPYIQGVSVAASVYSLIAVSLDSTPCKLHPSLQFAFDGYPNPSPKSLDPNPNARS</sequence>
<evidence type="ECO:0000256" key="9">
    <source>
        <dbReference type="SAM" id="MobiDB-lite"/>
    </source>
</evidence>
<dbReference type="KEGG" id="dya:Dyak_GE28887"/>
<dbReference type="InterPro" id="IPR000276">
    <property type="entry name" value="GPCR_Rhodpsn"/>
</dbReference>
<dbReference type="InterPro" id="IPR000611">
    <property type="entry name" value="NPY_rcpt"/>
</dbReference>
<dbReference type="InterPro" id="IPR017452">
    <property type="entry name" value="GPCR_Rhodpsn_7TM"/>
</dbReference>
<evidence type="ECO:0000313" key="12">
    <source>
        <dbReference type="EMBL" id="KRK03017.1"/>
    </source>
</evidence>
<evidence type="ECO:0000256" key="3">
    <source>
        <dbReference type="ARBA" id="ARBA00022692"/>
    </source>
</evidence>
<feature type="domain" description="G-protein coupled receptors family 1 profile" evidence="11">
    <location>
        <begin position="316"/>
        <end position="429"/>
    </location>
</feature>
<evidence type="ECO:0000256" key="4">
    <source>
        <dbReference type="ARBA" id="ARBA00022989"/>
    </source>
</evidence>
<evidence type="ECO:0000256" key="8">
    <source>
        <dbReference type="ARBA" id="ARBA00023224"/>
    </source>
</evidence>
<feature type="compositionally biased region" description="Polar residues" evidence="9">
    <location>
        <begin position="103"/>
        <end position="118"/>
    </location>
</feature>
<evidence type="ECO:0000259" key="11">
    <source>
        <dbReference type="PROSITE" id="PS50262"/>
    </source>
</evidence>
<keyword evidence="6 10" id="KW-0472">Membrane</keyword>
<dbReference type="Proteomes" id="UP000002282">
    <property type="component" value="Chromosome 3R"/>
</dbReference>
<gene>
    <name evidence="12" type="primary">Dyak\GE28887</name>
    <name evidence="12" type="synonym">GE28887</name>
    <name evidence="12" type="ORF">Dyak_GE28887</name>
</gene>